<evidence type="ECO:0000256" key="1">
    <source>
        <dbReference type="SAM" id="MobiDB-lite"/>
    </source>
</evidence>
<keyword evidence="2" id="KW-0812">Transmembrane</keyword>
<dbReference type="InterPro" id="IPR025558">
    <property type="entry name" value="DUF4283"/>
</dbReference>
<comment type="caution">
    <text evidence="4">The sequence shown here is derived from an EMBL/GenBank/DDBJ whole genome shotgun (WGS) entry which is preliminary data.</text>
</comment>
<dbReference type="Pfam" id="PF13966">
    <property type="entry name" value="zf-RVT"/>
    <property type="match status" value="1"/>
</dbReference>
<evidence type="ECO:0000259" key="3">
    <source>
        <dbReference type="PROSITE" id="PS50878"/>
    </source>
</evidence>
<feature type="compositionally biased region" description="Polar residues" evidence="1">
    <location>
        <begin position="501"/>
        <end position="513"/>
    </location>
</feature>
<dbReference type="InterPro" id="IPR043502">
    <property type="entry name" value="DNA/RNA_pol_sf"/>
</dbReference>
<name>A0ABQ5DS52_9ASTR</name>
<dbReference type="SUPFAM" id="SSF56219">
    <property type="entry name" value="DNase I-like"/>
    <property type="match status" value="1"/>
</dbReference>
<feature type="region of interest" description="Disordered" evidence="1">
    <location>
        <begin position="468"/>
        <end position="520"/>
    </location>
</feature>
<keyword evidence="2" id="KW-0472">Membrane</keyword>
<reference evidence="4" key="2">
    <citation type="submission" date="2022-01" db="EMBL/GenBank/DDBJ databases">
        <authorList>
            <person name="Yamashiro T."/>
            <person name="Shiraishi A."/>
            <person name="Satake H."/>
            <person name="Nakayama K."/>
        </authorList>
    </citation>
    <scope>NUCLEOTIDE SEQUENCE</scope>
</reference>
<dbReference type="InterPro" id="IPR000477">
    <property type="entry name" value="RT_dom"/>
</dbReference>
<protein>
    <recommendedName>
        <fullName evidence="3">Reverse transcriptase domain-containing protein</fullName>
    </recommendedName>
</protein>
<reference evidence="4" key="1">
    <citation type="journal article" date="2022" name="Int. J. Mol. Sci.">
        <title>Draft Genome of Tanacetum Coccineum: Genomic Comparison of Closely Related Tanacetum-Family Plants.</title>
        <authorList>
            <person name="Yamashiro T."/>
            <person name="Shiraishi A."/>
            <person name="Nakayama K."/>
            <person name="Satake H."/>
        </authorList>
    </citation>
    <scope>NUCLEOTIDE SEQUENCE</scope>
</reference>
<evidence type="ECO:0000256" key="2">
    <source>
        <dbReference type="SAM" id="Phobius"/>
    </source>
</evidence>
<feature type="transmembrane region" description="Helical" evidence="2">
    <location>
        <begin position="1293"/>
        <end position="1311"/>
    </location>
</feature>
<dbReference type="InterPro" id="IPR036691">
    <property type="entry name" value="Endo/exonu/phosph_ase_sf"/>
</dbReference>
<keyword evidence="5" id="KW-1185">Reference proteome</keyword>
<dbReference type="PANTHER" id="PTHR33116:SF78">
    <property type="entry name" value="OS12G0587133 PROTEIN"/>
    <property type="match status" value="1"/>
</dbReference>
<dbReference type="Pfam" id="PF14111">
    <property type="entry name" value="DUF4283"/>
    <property type="match status" value="1"/>
</dbReference>
<proteinExistence type="predicted"/>
<dbReference type="SUPFAM" id="SSF56672">
    <property type="entry name" value="DNA/RNA polymerases"/>
    <property type="match status" value="1"/>
</dbReference>
<dbReference type="Gene3D" id="3.60.10.10">
    <property type="entry name" value="Endonuclease/exonuclease/phosphatase"/>
    <property type="match status" value="1"/>
</dbReference>
<sequence>MGDKNPSVLLSDLVSKVRNVDGKHMGKDGNLILPRRNLNEGKTHVVDPTNKQVGNSNVNITMRKSMKKNTKNVTTLEVNLAVDGDHGPSNQPEMMQQASNSTLEVNLPADGDHGKYDQPAMKQQVNVSIRSEQFEVPINTPDVVTMNEASNSPTKCGNSVHGRAGIDTTTHVSFASMFKDNTSKKAVRLFELRNDERVDGAHVTIPLEAVNEVSTRFANTLYGYFIGKRLAFPIVENHVKNTWAKYGLDRVMLRNGFFFFQFATKEGMEQVLENGPWLIRLVPIILGIWTPNTRLRKDEITTAPVWVKLHNVPIVAFLKVGLSLITTQIGRPIMLDTYTSTMCLKSWGRNTYARELVEVSSKTDLLDLVVMAITFQDRSGHFMETIDIEYEWRPPRCDTCKIFDHTDEQCPKKPKTTTPIQVKDDGFVEVARKHGKGKLVSNPRHIDGIRLTKPIPNYFYRPISKSTNAQGETSSYQHKAQDHANTQPATKTKPDPKSNDVDQINDSRGTINESDSEEIKNVFEERPTITVGVSSSGVQEGASTPYDEVPHVYKGSRIILGWNLNDVDITIIDQDAQVMHTCIFFKADKKELFCSFIYAHNRYMHRRALWHNLSLHKHYVRGRPWCLMGDFNAALYLDDKSVGSSRIDIAMREFKECVEEIEVSDVNLSGLHFTWNQKPRGDDGVLKKIDRIMSNLEFNDAFVGAHAIFQLYRISEHSSAVLNIPRLSKAKPRPFKFSNILVHNTRFKDLVQDGWNTPVSGFYMFKVVKKLKSMKKSFCKLLYDHGNLHDKVKRLRYEVDQIQRDLDLDPSNVHLCEEEAAYVQAFNEALLMEERFLKKKAKIEWLRVGDSNTTYFHKMVKGRKSQNRIDVVSNDDGVRFDGDQVPLAFVNHYASFLGQQGDSIPLITNDLFINILNPEVAFDMVRNVSPQEVKDDIFSMGDDKSPGPDGYTAALFKEAWPIISDDVTKAVQEFFVNGTLLKDLNHTIIALVPKVGSPTRINDYRRISKQNTSFTHELMHNYHLDRGPPRCAFKVDIQKAYDTVDWVFLKDVLVVSVNGVLHGFFKCKPGLRQGDPMSPYLFTLVMEVLTLMLHRRVRESDSFTYHHKCSDLNIINLCFVDDLFLFAHGNVHSATVIMEALDEFRQASGLIPSLPKGTAYFCNVLNYVKLAILHELIEKVKNRISDWKNKSLSAAGRLQLVQSVLASMHVYWASVFILPTQIMLDIEKLMRGFLWNQGNTCRGKSKVAWEVVCLPRKEGGLVSVVSMLLTRPLLLVIYGVLSLLRSRCGSNGFMLISLGVVIFGIIRFEVICLGDGGRSFSPLSDIVSSRDIHRAGFDLSSKVMDVLVDGSWTCPVDWYLKYPMLASIPNPTLIPNSIDRLIWKSLDGMDKEFSVASVWDNIRPRGTSVDWHEVVWFTCCIPRHAFNLWLVIKRKLKTQDSLRQWDVWDHMKIYAGLPSVVSSLDSIVTHLIPISRKRSARSVIAKLVLAASCYFIWQERNCRLFKNQKRSQDQIIEVIKSTVRLKLLTCKFKSTTNDKAVLHLWKLPDSLLQSPH</sequence>
<evidence type="ECO:0000313" key="4">
    <source>
        <dbReference type="EMBL" id="GJT39899.1"/>
    </source>
</evidence>
<feature type="compositionally biased region" description="Polar residues" evidence="1">
    <location>
        <begin position="468"/>
        <end position="490"/>
    </location>
</feature>
<feature type="transmembrane region" description="Helical" evidence="2">
    <location>
        <begin position="1261"/>
        <end position="1281"/>
    </location>
</feature>
<dbReference type="PROSITE" id="PS50878">
    <property type="entry name" value="RT_POL"/>
    <property type="match status" value="1"/>
</dbReference>
<dbReference type="PANTHER" id="PTHR33116">
    <property type="entry name" value="REVERSE TRANSCRIPTASE ZINC-BINDING DOMAIN-CONTAINING PROTEIN-RELATED-RELATED"/>
    <property type="match status" value="1"/>
</dbReference>
<dbReference type="InterPro" id="IPR026960">
    <property type="entry name" value="RVT-Znf"/>
</dbReference>
<accession>A0ABQ5DS52</accession>
<organism evidence="4 5">
    <name type="scientific">Tanacetum coccineum</name>
    <dbReference type="NCBI Taxonomy" id="301880"/>
    <lineage>
        <taxon>Eukaryota</taxon>
        <taxon>Viridiplantae</taxon>
        <taxon>Streptophyta</taxon>
        <taxon>Embryophyta</taxon>
        <taxon>Tracheophyta</taxon>
        <taxon>Spermatophyta</taxon>
        <taxon>Magnoliopsida</taxon>
        <taxon>eudicotyledons</taxon>
        <taxon>Gunneridae</taxon>
        <taxon>Pentapetalae</taxon>
        <taxon>asterids</taxon>
        <taxon>campanulids</taxon>
        <taxon>Asterales</taxon>
        <taxon>Asteraceae</taxon>
        <taxon>Asteroideae</taxon>
        <taxon>Anthemideae</taxon>
        <taxon>Anthemidinae</taxon>
        <taxon>Tanacetum</taxon>
    </lineage>
</organism>
<keyword evidence="2" id="KW-1133">Transmembrane helix</keyword>
<gene>
    <name evidence="4" type="ORF">Tco_0939764</name>
</gene>
<dbReference type="EMBL" id="BQNB010015426">
    <property type="protein sequence ID" value="GJT39899.1"/>
    <property type="molecule type" value="Genomic_DNA"/>
</dbReference>
<dbReference type="Pfam" id="PF00078">
    <property type="entry name" value="RVT_1"/>
    <property type="match status" value="1"/>
</dbReference>
<evidence type="ECO:0000313" key="5">
    <source>
        <dbReference type="Proteomes" id="UP001151760"/>
    </source>
</evidence>
<feature type="domain" description="Reverse transcriptase" evidence="3">
    <location>
        <begin position="973"/>
        <end position="1172"/>
    </location>
</feature>
<dbReference type="Proteomes" id="UP001151760">
    <property type="component" value="Unassembled WGS sequence"/>
</dbReference>